<feature type="transmembrane region" description="Helical" evidence="1">
    <location>
        <begin position="6"/>
        <end position="23"/>
    </location>
</feature>
<dbReference type="WBParaSite" id="SMTH1_89050.1">
    <property type="protein sequence ID" value="SMTH1_89050.1"/>
    <property type="gene ID" value="SMTH1_89050"/>
</dbReference>
<reference evidence="3" key="1">
    <citation type="submission" date="2023-11" db="UniProtKB">
        <authorList>
            <consortium name="WormBaseParasite"/>
        </authorList>
    </citation>
    <scope>IDENTIFICATION</scope>
</reference>
<sequence length="96" mass="11583">MNCIKFYLTSFVIIVISIVLINCNRMIHEYDEPLMDSTNSDYTRDIPSGELWFKRVHEHRFKKDRLPISVKRPQKSVNYYYDLYRQSMLPTNEFLG</sequence>
<name>A0AA85C053_9TREM</name>
<evidence type="ECO:0000313" key="3">
    <source>
        <dbReference type="WBParaSite" id="SMTH1_89050.1"/>
    </source>
</evidence>
<accession>A0AA85C053</accession>
<dbReference type="Proteomes" id="UP000050791">
    <property type="component" value="Unassembled WGS sequence"/>
</dbReference>
<proteinExistence type="predicted"/>
<organism evidence="2 3">
    <name type="scientific">Schistosoma mattheei</name>
    <dbReference type="NCBI Taxonomy" id="31246"/>
    <lineage>
        <taxon>Eukaryota</taxon>
        <taxon>Metazoa</taxon>
        <taxon>Spiralia</taxon>
        <taxon>Lophotrochozoa</taxon>
        <taxon>Platyhelminthes</taxon>
        <taxon>Trematoda</taxon>
        <taxon>Digenea</taxon>
        <taxon>Strigeidida</taxon>
        <taxon>Schistosomatoidea</taxon>
        <taxon>Schistosomatidae</taxon>
        <taxon>Schistosoma</taxon>
    </lineage>
</organism>
<keyword evidence="1" id="KW-1133">Transmembrane helix</keyword>
<evidence type="ECO:0000256" key="1">
    <source>
        <dbReference type="SAM" id="Phobius"/>
    </source>
</evidence>
<evidence type="ECO:0000313" key="2">
    <source>
        <dbReference type="Proteomes" id="UP000050791"/>
    </source>
</evidence>
<keyword evidence="1" id="KW-0812">Transmembrane</keyword>
<keyword evidence="1" id="KW-0472">Membrane</keyword>
<protein>
    <submittedName>
        <fullName evidence="3">Uncharacterized protein</fullName>
    </submittedName>
</protein>
<dbReference type="AlphaFoldDB" id="A0AA85C053"/>